<evidence type="ECO:0000256" key="3">
    <source>
        <dbReference type="ARBA" id="ARBA00022806"/>
    </source>
</evidence>
<feature type="region of interest" description="Disordered" evidence="5">
    <location>
        <begin position="566"/>
        <end position="613"/>
    </location>
</feature>
<dbReference type="GO" id="GO:0003724">
    <property type="term" value="F:RNA helicase activity"/>
    <property type="evidence" value="ECO:0007669"/>
    <property type="project" value="TreeGrafter"/>
</dbReference>
<dbReference type="CDD" id="cd18787">
    <property type="entry name" value="SF2_C_DEAD"/>
    <property type="match status" value="1"/>
</dbReference>
<dbReference type="PROSITE" id="PS51194">
    <property type="entry name" value="HELICASE_CTER"/>
    <property type="match status" value="1"/>
</dbReference>
<gene>
    <name evidence="8" type="ORF">KFE25_000714</name>
</gene>
<feature type="compositionally biased region" description="Basic and acidic residues" evidence="5">
    <location>
        <begin position="604"/>
        <end position="613"/>
    </location>
</feature>
<organism evidence="8 9">
    <name type="scientific">Diacronema lutheri</name>
    <name type="common">Unicellular marine alga</name>
    <name type="synonym">Monochrysis lutheri</name>
    <dbReference type="NCBI Taxonomy" id="2081491"/>
    <lineage>
        <taxon>Eukaryota</taxon>
        <taxon>Haptista</taxon>
        <taxon>Haptophyta</taxon>
        <taxon>Pavlovophyceae</taxon>
        <taxon>Pavlovales</taxon>
        <taxon>Pavlovaceae</taxon>
        <taxon>Diacronema</taxon>
    </lineage>
</organism>
<dbReference type="InterPro" id="IPR016024">
    <property type="entry name" value="ARM-type_fold"/>
</dbReference>
<evidence type="ECO:0000256" key="4">
    <source>
        <dbReference type="ARBA" id="ARBA00022840"/>
    </source>
</evidence>
<dbReference type="SUPFAM" id="SSF52540">
    <property type="entry name" value="P-loop containing nucleoside triphosphate hydrolases"/>
    <property type="match status" value="1"/>
</dbReference>
<feature type="region of interest" description="Disordered" evidence="5">
    <location>
        <begin position="891"/>
        <end position="924"/>
    </location>
</feature>
<dbReference type="Pfam" id="PF00270">
    <property type="entry name" value="DEAD"/>
    <property type="match status" value="1"/>
</dbReference>
<feature type="compositionally biased region" description="Basic and acidic residues" evidence="5">
    <location>
        <begin position="779"/>
        <end position="789"/>
    </location>
</feature>
<feature type="compositionally biased region" description="Pro residues" evidence="5">
    <location>
        <begin position="948"/>
        <end position="963"/>
    </location>
</feature>
<evidence type="ECO:0000259" key="7">
    <source>
        <dbReference type="PROSITE" id="PS51194"/>
    </source>
</evidence>
<dbReference type="SMART" id="SM00487">
    <property type="entry name" value="DEXDc"/>
    <property type="match status" value="1"/>
</dbReference>
<feature type="compositionally biased region" description="Pro residues" evidence="5">
    <location>
        <begin position="902"/>
        <end position="916"/>
    </location>
</feature>
<feature type="region of interest" description="Disordered" evidence="5">
    <location>
        <begin position="371"/>
        <end position="397"/>
    </location>
</feature>
<dbReference type="GO" id="GO:0005524">
    <property type="term" value="F:ATP binding"/>
    <property type="evidence" value="ECO:0007669"/>
    <property type="project" value="UniProtKB-KW"/>
</dbReference>
<dbReference type="PANTHER" id="PTHR47959">
    <property type="entry name" value="ATP-DEPENDENT RNA HELICASE RHLE-RELATED"/>
    <property type="match status" value="1"/>
</dbReference>
<evidence type="ECO:0000313" key="9">
    <source>
        <dbReference type="Proteomes" id="UP000751190"/>
    </source>
</evidence>
<feature type="domain" description="Helicase ATP-binding" evidence="6">
    <location>
        <begin position="74"/>
        <end position="321"/>
    </location>
</feature>
<dbReference type="InterPro" id="IPR027417">
    <property type="entry name" value="P-loop_NTPase"/>
</dbReference>
<dbReference type="EMBL" id="JAGTXO010000006">
    <property type="protein sequence ID" value="KAG8467398.1"/>
    <property type="molecule type" value="Genomic_DNA"/>
</dbReference>
<dbReference type="PROSITE" id="PS00039">
    <property type="entry name" value="DEAD_ATP_HELICASE"/>
    <property type="match status" value="1"/>
</dbReference>
<dbReference type="SMART" id="SM00185">
    <property type="entry name" value="ARM"/>
    <property type="match status" value="3"/>
</dbReference>
<dbReference type="InterPro" id="IPR011545">
    <property type="entry name" value="DEAD/DEAH_box_helicase_dom"/>
</dbReference>
<keyword evidence="9" id="KW-1185">Reference proteome</keyword>
<feature type="region of interest" description="Disordered" evidence="5">
    <location>
        <begin position="938"/>
        <end position="977"/>
    </location>
</feature>
<dbReference type="InterPro" id="IPR050079">
    <property type="entry name" value="DEAD_box_RNA_helicase"/>
</dbReference>
<dbReference type="PROSITE" id="PS51192">
    <property type="entry name" value="HELICASE_ATP_BIND_1"/>
    <property type="match status" value="1"/>
</dbReference>
<feature type="region of interest" description="Disordered" evidence="5">
    <location>
        <begin position="1257"/>
        <end position="1281"/>
    </location>
</feature>
<dbReference type="CDD" id="cd00268">
    <property type="entry name" value="DEADc"/>
    <property type="match status" value="1"/>
</dbReference>
<evidence type="ECO:0000259" key="6">
    <source>
        <dbReference type="PROSITE" id="PS51192"/>
    </source>
</evidence>
<dbReference type="GO" id="GO:0016787">
    <property type="term" value="F:hydrolase activity"/>
    <property type="evidence" value="ECO:0007669"/>
    <property type="project" value="UniProtKB-KW"/>
</dbReference>
<dbReference type="SUPFAM" id="SSF48371">
    <property type="entry name" value="ARM repeat"/>
    <property type="match status" value="1"/>
</dbReference>
<dbReference type="OrthoDB" id="10654590at2759"/>
<dbReference type="InterPro" id="IPR014001">
    <property type="entry name" value="Helicase_ATP-bd"/>
</dbReference>
<keyword evidence="4" id="KW-0067">ATP-binding</keyword>
<evidence type="ECO:0000256" key="2">
    <source>
        <dbReference type="ARBA" id="ARBA00022801"/>
    </source>
</evidence>
<protein>
    <submittedName>
        <fullName evidence="8">Uncharacterized protein</fullName>
    </submittedName>
</protein>
<comment type="caution">
    <text evidence="8">The sequence shown here is derived from an EMBL/GenBank/DDBJ whole genome shotgun (WGS) entry which is preliminary data.</text>
</comment>
<dbReference type="Proteomes" id="UP000751190">
    <property type="component" value="Unassembled WGS sequence"/>
</dbReference>
<sequence>MDVTRTTRVCFLDGGAVEAKAGEERRIGELLSHSSSCNGRAPPIWLVDGFLSAVRTPAPSLTRATPVQAECWAWLLASEPPDLVAISPTGSGKTLAFLVPAFCSLLAHNPSLPPAAEGEPTFRQGSPRAAAPHVLVLAPTRELCQQTATVAERIVAAVSVDPRAAPWAPATLLATACVYGGVDYRAQRTELLAPVEGRSPRLLIATPGRLLSLCGEVPESTRARQIAAAARGDGAQGGRAPAAVEPTAAAACVLGAVSLLVLDEADRLLDMGFEVDVLAVRRLVDGASEQRRRVQTLMFSATWDGKAAALAAALLRERALRVMVGAPTLAVAATVEQRFEVMTGDQRKGAFRMRRLCAVLDEFLGVRPLVDGARGRETEDEDDGDGDGDGDSDMGEADEAIASDGMSEGAHEEDEPAAALCAPASEPATPRVIVFVLHKQQAKAVAAMLNERGFAAAPLHGDLSQSARAHSIARFRAGDAKVLVATDVAARGLDVRGVSHVVNLSLGSSLEMYVHRLGRCGRAGNTGTALSFVVDGDEALVGPLAEMLARQRLAVPEEIAELERRVRTKASRAGAQAKARGGRPDAGARGARDDGASDDDDDEHAAREANREKQLKMQQLKALDLLVGAHLLEPVVLISRAAAAGHATSDAQRTLLYSGLAVLINLADMGAHTRIRRCGGVALLLECLHSADPLVLQLAAAGVQHMAAEPQCARDIHAAGAERILLALAVQLSLQGEIDERTRACAESALANLRVGLARPLPNVDSDMQRAASRKPRKSVGEARERIGEIMRMLSARGHHARRGANVQPARPKAEPPRAPVPLAGPERLAAPAAAPTAGSPADAATGAPPAPPRGASHAAPPAVLPAPPLGARSAALEGLILARDAHTVPASMESRGASKPHAPPRPVSRGGPPPGQGGAGRPMSRMGRAAILDAPASCKARPTDDVSPPPRPPPPKPPPPKPPPRRHVHTPEAQARASTVVQAAWRSQLARRAARRAQHDSLRCSLDGYAQQLRSAADESSALLARRAPAGLFVEVLDRVGPVIFELSHLVAGAESGAQIVAIMRIVELVPPLVALLEAHARAAEPTLVCAGLAVITNVVNFGGEDLIRPTSCFVLLHSLVHAEDEGVQFYAAAALQNILTDPHVGASASALQALREAGVERRLAHLAKLSEPVRSAARQTLLAKFAAGALSNVRSSQALRELVGVAQLQRVWRRTRRRAAALPLSLAARRELRERHEFAAAVRLELRGRMATRSADRLGSRVPRARAPEHAAHTPGRLHRASAPLAAGAGAGPAPREYSWVPLAPPPAILAADGLIFGAPIVFGASADAPLPACDELNPAWPGMRSACVARAPGAAGCVGRMAIAATPRVAARTWVASARLARLSKASVGRVVRQRLQIRAHRRARFWGMLPPTAEVRIRVVARLMEFGQDYTIRFGEAALTVVVVDSARRDMAVRVIEQVARGIAPRSALRAARAAASKIAARWRGAAWRTRLRALSASAVRVQSIARGRRGRRIAALERLGPVLAARV</sequence>
<reference evidence="8" key="1">
    <citation type="submission" date="2021-05" db="EMBL/GenBank/DDBJ databases">
        <title>The genome of the haptophyte Pavlova lutheri (Diacronema luteri, Pavlovales) - a model for lipid biosynthesis in eukaryotic algae.</title>
        <authorList>
            <person name="Hulatt C.J."/>
            <person name="Posewitz M.C."/>
        </authorList>
    </citation>
    <scope>NUCLEOTIDE SEQUENCE</scope>
    <source>
        <strain evidence="8">NIVA-4/92</strain>
    </source>
</reference>
<dbReference type="PROSITE" id="PS50096">
    <property type="entry name" value="IQ"/>
    <property type="match status" value="1"/>
</dbReference>
<dbReference type="InterPro" id="IPR044742">
    <property type="entry name" value="DEAD/DEAH_RhlB"/>
</dbReference>
<dbReference type="PANTHER" id="PTHR47959:SF1">
    <property type="entry name" value="ATP-DEPENDENT RNA HELICASE DBPA"/>
    <property type="match status" value="1"/>
</dbReference>
<evidence type="ECO:0000256" key="5">
    <source>
        <dbReference type="SAM" id="MobiDB-lite"/>
    </source>
</evidence>
<feature type="compositionally biased region" description="Low complexity" evidence="5">
    <location>
        <begin position="821"/>
        <end position="862"/>
    </location>
</feature>
<dbReference type="InterPro" id="IPR001650">
    <property type="entry name" value="Helicase_C-like"/>
</dbReference>
<dbReference type="InterPro" id="IPR011989">
    <property type="entry name" value="ARM-like"/>
</dbReference>
<dbReference type="Gene3D" id="3.40.50.300">
    <property type="entry name" value="P-loop containing nucleotide triphosphate hydrolases"/>
    <property type="match status" value="2"/>
</dbReference>
<dbReference type="GO" id="GO:0005829">
    <property type="term" value="C:cytosol"/>
    <property type="evidence" value="ECO:0007669"/>
    <property type="project" value="TreeGrafter"/>
</dbReference>
<dbReference type="InterPro" id="IPR000225">
    <property type="entry name" value="Armadillo"/>
</dbReference>
<evidence type="ECO:0000256" key="1">
    <source>
        <dbReference type="ARBA" id="ARBA00022741"/>
    </source>
</evidence>
<proteinExistence type="predicted"/>
<feature type="domain" description="Helicase C-terminal" evidence="7">
    <location>
        <begin position="415"/>
        <end position="563"/>
    </location>
</feature>
<evidence type="ECO:0000313" key="8">
    <source>
        <dbReference type="EMBL" id="KAG8467398.1"/>
    </source>
</evidence>
<accession>A0A8J5XM23</accession>
<feature type="compositionally biased region" description="Low complexity" evidence="5">
    <location>
        <begin position="571"/>
        <end position="589"/>
    </location>
</feature>
<keyword evidence="2" id="KW-0378">Hydrolase</keyword>
<name>A0A8J5XM23_DIALT</name>
<feature type="region of interest" description="Disordered" evidence="5">
    <location>
        <begin position="761"/>
        <end position="867"/>
    </location>
</feature>
<dbReference type="Gene3D" id="1.25.10.10">
    <property type="entry name" value="Leucine-rich Repeat Variant"/>
    <property type="match status" value="2"/>
</dbReference>
<dbReference type="SMART" id="SM00490">
    <property type="entry name" value="HELICc"/>
    <property type="match status" value="1"/>
</dbReference>
<keyword evidence="3" id="KW-0347">Helicase</keyword>
<dbReference type="Pfam" id="PF00271">
    <property type="entry name" value="Helicase_C"/>
    <property type="match status" value="1"/>
</dbReference>
<feature type="compositionally biased region" description="Acidic residues" evidence="5">
    <location>
        <begin position="378"/>
        <end position="397"/>
    </location>
</feature>
<dbReference type="GO" id="GO:0003676">
    <property type="term" value="F:nucleic acid binding"/>
    <property type="evidence" value="ECO:0007669"/>
    <property type="project" value="InterPro"/>
</dbReference>
<keyword evidence="1" id="KW-0547">Nucleotide-binding</keyword>
<dbReference type="InterPro" id="IPR000629">
    <property type="entry name" value="RNA-helicase_DEAD-box_CS"/>
</dbReference>